<sequence>MVGAAVDTSRFAFPAFCLLQPPRIHDHGLHFGSQSRQRARYLPRRIQVSGQCTSKVVIYNLNHSDTAIGTFLMHAFQNAIHADLLLESQPRDCGVAKYNLRKLHRSVGALISTSNTALPPLPSKSVVQLFTSVAAVGPECLADCVYIGGKVVLWTEKWEGLVREMGRTSEFVNAFEATYKRLDRRIGQKTRD</sequence>
<evidence type="ECO:0000313" key="2">
    <source>
        <dbReference type="Proteomes" id="UP000447873"/>
    </source>
</evidence>
<gene>
    <name evidence="1" type="ORF">EG328_010305</name>
</gene>
<organism evidence="1 2">
    <name type="scientific">Venturia inaequalis</name>
    <name type="common">Apple scab fungus</name>
    <dbReference type="NCBI Taxonomy" id="5025"/>
    <lineage>
        <taxon>Eukaryota</taxon>
        <taxon>Fungi</taxon>
        <taxon>Dikarya</taxon>
        <taxon>Ascomycota</taxon>
        <taxon>Pezizomycotina</taxon>
        <taxon>Dothideomycetes</taxon>
        <taxon>Pleosporomycetidae</taxon>
        <taxon>Venturiales</taxon>
        <taxon>Venturiaceae</taxon>
        <taxon>Venturia</taxon>
    </lineage>
</organism>
<name>A0A8H3V8F1_VENIN</name>
<protein>
    <submittedName>
        <fullName evidence="1">Uncharacterized protein</fullName>
    </submittedName>
</protein>
<comment type="caution">
    <text evidence="1">The sequence shown here is derived from an EMBL/GenBank/DDBJ whole genome shotgun (WGS) entry which is preliminary data.</text>
</comment>
<dbReference type="EMBL" id="WNWS01000067">
    <property type="protein sequence ID" value="KAE9983068.1"/>
    <property type="molecule type" value="Genomic_DNA"/>
</dbReference>
<dbReference type="Proteomes" id="UP000447873">
    <property type="component" value="Unassembled WGS sequence"/>
</dbReference>
<reference evidence="1 2" key="1">
    <citation type="submission" date="2018-12" db="EMBL/GenBank/DDBJ databases">
        <title>Venturia inaequalis Genome Resource.</title>
        <authorList>
            <person name="Lichtner F.J."/>
        </authorList>
    </citation>
    <scope>NUCLEOTIDE SEQUENCE [LARGE SCALE GENOMIC DNA]</scope>
    <source>
        <strain evidence="1 2">120213</strain>
    </source>
</reference>
<proteinExistence type="predicted"/>
<dbReference type="AlphaFoldDB" id="A0A8H3V8F1"/>
<accession>A0A8H3V8F1</accession>
<evidence type="ECO:0000313" key="1">
    <source>
        <dbReference type="EMBL" id="KAE9983068.1"/>
    </source>
</evidence>